<dbReference type="InterPro" id="IPR005151">
    <property type="entry name" value="Tail-specific_protease"/>
</dbReference>
<accession>A0A415DYN0</accession>
<dbReference type="GO" id="GO:0006508">
    <property type="term" value="P:proteolysis"/>
    <property type="evidence" value="ECO:0007669"/>
    <property type="project" value="UniProtKB-KW"/>
</dbReference>
<dbReference type="Gene3D" id="3.30.750.44">
    <property type="match status" value="1"/>
</dbReference>
<gene>
    <name evidence="7" type="ORF">DW099_14065</name>
</gene>
<dbReference type="SMART" id="SM00245">
    <property type="entry name" value="TSPc"/>
    <property type="match status" value="1"/>
</dbReference>
<evidence type="ECO:0000313" key="8">
    <source>
        <dbReference type="Proteomes" id="UP000284841"/>
    </source>
</evidence>
<dbReference type="SUPFAM" id="SSF50156">
    <property type="entry name" value="PDZ domain-like"/>
    <property type="match status" value="1"/>
</dbReference>
<dbReference type="PROSITE" id="PS50106">
    <property type="entry name" value="PDZ"/>
    <property type="match status" value="1"/>
</dbReference>
<dbReference type="InterPro" id="IPR004447">
    <property type="entry name" value="Peptidase_S41A"/>
</dbReference>
<comment type="similarity">
    <text evidence="1 5">Belongs to the peptidase S41A family.</text>
</comment>
<dbReference type="CDD" id="cd06782">
    <property type="entry name" value="cpPDZ_CPP-like"/>
    <property type="match status" value="1"/>
</dbReference>
<evidence type="ECO:0000256" key="5">
    <source>
        <dbReference type="RuleBase" id="RU004404"/>
    </source>
</evidence>
<evidence type="ECO:0000256" key="2">
    <source>
        <dbReference type="ARBA" id="ARBA00022670"/>
    </source>
</evidence>
<keyword evidence="8" id="KW-1185">Reference proteome</keyword>
<organism evidence="7 8">
    <name type="scientific">Emergencia timonensis</name>
    <dbReference type="NCBI Taxonomy" id="1776384"/>
    <lineage>
        <taxon>Bacteria</taxon>
        <taxon>Bacillati</taxon>
        <taxon>Bacillota</taxon>
        <taxon>Clostridia</taxon>
        <taxon>Peptostreptococcales</taxon>
        <taxon>Anaerovoracaceae</taxon>
        <taxon>Emergencia</taxon>
    </lineage>
</organism>
<dbReference type="GO" id="GO:0008236">
    <property type="term" value="F:serine-type peptidase activity"/>
    <property type="evidence" value="ECO:0007669"/>
    <property type="project" value="UniProtKB-KW"/>
</dbReference>
<dbReference type="InterPro" id="IPR001478">
    <property type="entry name" value="PDZ"/>
</dbReference>
<dbReference type="InterPro" id="IPR036034">
    <property type="entry name" value="PDZ_sf"/>
</dbReference>
<evidence type="ECO:0000313" key="7">
    <source>
        <dbReference type="EMBL" id="RHJ85963.1"/>
    </source>
</evidence>
<dbReference type="PANTHER" id="PTHR32060:SF30">
    <property type="entry name" value="CARBOXY-TERMINAL PROCESSING PROTEASE CTPA"/>
    <property type="match status" value="1"/>
</dbReference>
<keyword evidence="3 5" id="KW-0378">Hydrolase</keyword>
<dbReference type="NCBIfam" id="TIGR00225">
    <property type="entry name" value="prc"/>
    <property type="match status" value="1"/>
</dbReference>
<dbReference type="InterPro" id="IPR029045">
    <property type="entry name" value="ClpP/crotonase-like_dom_sf"/>
</dbReference>
<keyword evidence="4 5" id="KW-0720">Serine protease</keyword>
<sequence length="390" mass="43223">MIKMKKRRFVLLIVGVVIAALLFGFAGLNLFASAKDMVLVKRSDYETLNQIGDKYSKLYSLQKSIDEKSLWDTDEETQMNAIYKALLDSLGDKYSRYMNKEEYKAWSKYVNGTFTGIGLTFTTDKKGNFIITKVLTDSPAASGGLKEGDKLLKVDGKTYSDADAMMLDMRGDEGTKVAITYERGGRQKTVNLIRAEVAEQSVFANVIDKKYGYIQITGFEKTTAEQFKAELANLENKNVKGLIIDLRNNLGGFMDQGIEIADMLLPECTITHTEDKNGKKEFYNSDENCTKLKYVVLVNENTASASEIVAAAIKDNGGGKLVGTTTYGKGIIQSTVAFKDGTAMSLTIMQYLSPKNNKIHGIGVKPDYQVDQKKGAKKDYQLEKAIDLLS</sequence>
<evidence type="ECO:0000256" key="1">
    <source>
        <dbReference type="ARBA" id="ARBA00009179"/>
    </source>
</evidence>
<dbReference type="Pfam" id="PF03572">
    <property type="entry name" value="Peptidase_S41"/>
    <property type="match status" value="1"/>
</dbReference>
<dbReference type="EMBL" id="QRMS01000004">
    <property type="protein sequence ID" value="RHJ85963.1"/>
    <property type="molecule type" value="Genomic_DNA"/>
</dbReference>
<dbReference type="PANTHER" id="PTHR32060">
    <property type="entry name" value="TAIL-SPECIFIC PROTEASE"/>
    <property type="match status" value="1"/>
</dbReference>
<evidence type="ECO:0000259" key="6">
    <source>
        <dbReference type="PROSITE" id="PS50106"/>
    </source>
</evidence>
<dbReference type="CDD" id="cd07560">
    <property type="entry name" value="Peptidase_S41_CPP"/>
    <property type="match status" value="1"/>
</dbReference>
<feature type="domain" description="PDZ" evidence="6">
    <location>
        <begin position="111"/>
        <end position="166"/>
    </location>
</feature>
<dbReference type="Gene3D" id="2.30.42.10">
    <property type="match status" value="1"/>
</dbReference>
<dbReference type="STRING" id="1776384.GCA_900086585_01793"/>
<dbReference type="GO" id="GO:0030288">
    <property type="term" value="C:outer membrane-bounded periplasmic space"/>
    <property type="evidence" value="ECO:0007669"/>
    <property type="project" value="TreeGrafter"/>
</dbReference>
<evidence type="ECO:0000256" key="3">
    <source>
        <dbReference type="ARBA" id="ARBA00022801"/>
    </source>
</evidence>
<evidence type="ECO:0000256" key="4">
    <source>
        <dbReference type="ARBA" id="ARBA00022825"/>
    </source>
</evidence>
<dbReference type="Pfam" id="PF13180">
    <property type="entry name" value="PDZ_2"/>
    <property type="match status" value="1"/>
</dbReference>
<proteinExistence type="inferred from homology"/>
<dbReference type="SUPFAM" id="SSF52096">
    <property type="entry name" value="ClpP/crotonase"/>
    <property type="match status" value="1"/>
</dbReference>
<name>A0A415DYN0_9FIRM</name>
<keyword evidence="2 5" id="KW-0645">Protease</keyword>
<comment type="caution">
    <text evidence="7">The sequence shown here is derived from an EMBL/GenBank/DDBJ whole genome shotgun (WGS) entry which is preliminary data.</text>
</comment>
<dbReference type="GO" id="GO:0007165">
    <property type="term" value="P:signal transduction"/>
    <property type="evidence" value="ECO:0007669"/>
    <property type="project" value="TreeGrafter"/>
</dbReference>
<dbReference type="SMART" id="SM00228">
    <property type="entry name" value="PDZ"/>
    <property type="match status" value="1"/>
</dbReference>
<dbReference type="GeneID" id="83004166"/>
<dbReference type="Proteomes" id="UP000284841">
    <property type="component" value="Unassembled WGS sequence"/>
</dbReference>
<dbReference type="GO" id="GO:0004175">
    <property type="term" value="F:endopeptidase activity"/>
    <property type="evidence" value="ECO:0007669"/>
    <property type="project" value="TreeGrafter"/>
</dbReference>
<dbReference type="AlphaFoldDB" id="A0A415DYN0"/>
<dbReference type="OrthoDB" id="9812068at2"/>
<protein>
    <submittedName>
        <fullName evidence="7">S41 family peptidase</fullName>
    </submittedName>
</protein>
<dbReference type="Gene3D" id="3.90.226.10">
    <property type="entry name" value="2-enoyl-CoA Hydratase, Chain A, domain 1"/>
    <property type="match status" value="1"/>
</dbReference>
<dbReference type="RefSeq" id="WP_082907425.1">
    <property type="nucleotide sequence ID" value="NZ_AP025567.1"/>
</dbReference>
<reference evidence="7 8" key="1">
    <citation type="submission" date="2018-08" db="EMBL/GenBank/DDBJ databases">
        <title>A genome reference for cultivated species of the human gut microbiota.</title>
        <authorList>
            <person name="Zou Y."/>
            <person name="Xue W."/>
            <person name="Luo G."/>
        </authorList>
    </citation>
    <scope>NUCLEOTIDE SEQUENCE [LARGE SCALE GENOMIC DNA]</scope>
    <source>
        <strain evidence="7 8">AM07-24</strain>
    </source>
</reference>